<gene>
    <name evidence="10" type="primary">20207218</name>
    <name evidence="9" type="ORF">HELRODRAFT_179276</name>
</gene>
<proteinExistence type="inferred from homology"/>
<dbReference type="InterPro" id="IPR008166">
    <property type="entry name" value="Glyco_transf_92"/>
</dbReference>
<evidence type="ECO:0000256" key="2">
    <source>
        <dbReference type="ARBA" id="ARBA00007647"/>
    </source>
</evidence>
<sequence>MKRPLYKKLLYLVTINAALLYSIQQWPIKLLTSYSNQNLNFMNFNDINENNLTAIKSIKRFVVKKILIDTNALACSHVPRPSIEDVEITEGRWQVDRQGYEKLYLYSSFYDDRPLAGTLPTIRVLTMATNGKRMDVYCHVWFDDYSDEAFVIRADVQETGMNSFIYEYVGRIGEFTISCQLPFKYLHITDDPVLVRKLYNSSCDEFFDEVDNENELKIVHTEHEKTLLVCNKRNINEKKHKFIPRYVSLSRGVLCKTPKQPKQSRGFNHLEKNFFYHYQKQQHNPTSPHPVNNVTKTIYLTTLLPVYYDFHEEPLHEFSICVANGHDRYESYQLLEWFEFYKLMGVKEFYLYNTSYIGVESLFKYYQSKGTLLMSQIPHPLGLEPRDEKKIEKIRNLRTISLNDCMMRNMYRSKYLVVVDHDEFIVPRGDVTNFHDLLLRAEKRAKERDRPVMSYGFLNTYFFLSFKPDKYKSNNFRTFRFLYRTISLPPYTASKSILSPLYCFNLMNHYCYTRLPLYNGSISIFVSEDLALSQHYRFCGKFYLFETCTQLHNTKMRDETMLKFEKVIRENVYKVAAMLE</sequence>
<reference evidence="9 11" key="2">
    <citation type="journal article" date="2013" name="Nature">
        <title>Insights into bilaterian evolution from three spiralian genomes.</title>
        <authorList>
            <person name="Simakov O."/>
            <person name="Marletaz F."/>
            <person name="Cho S.J."/>
            <person name="Edsinger-Gonzales E."/>
            <person name="Havlak P."/>
            <person name="Hellsten U."/>
            <person name="Kuo D.H."/>
            <person name="Larsson T."/>
            <person name="Lv J."/>
            <person name="Arendt D."/>
            <person name="Savage R."/>
            <person name="Osoegawa K."/>
            <person name="de Jong P."/>
            <person name="Grimwood J."/>
            <person name="Chapman J.A."/>
            <person name="Shapiro H."/>
            <person name="Aerts A."/>
            <person name="Otillar R.P."/>
            <person name="Terry A.Y."/>
            <person name="Boore J.L."/>
            <person name="Grigoriev I.V."/>
            <person name="Lindberg D.R."/>
            <person name="Seaver E.C."/>
            <person name="Weisblat D.A."/>
            <person name="Putnam N.H."/>
            <person name="Rokhsar D.S."/>
        </authorList>
    </citation>
    <scope>NUCLEOTIDE SEQUENCE</scope>
</reference>
<keyword evidence="11" id="KW-1185">Reference proteome</keyword>
<evidence type="ECO:0000256" key="8">
    <source>
        <dbReference type="RuleBase" id="RU366017"/>
    </source>
</evidence>
<dbReference type="HOGENOM" id="CLU_468757_0_0_1"/>
<comment type="subcellular location">
    <subcellularLocation>
        <location evidence="1">Membrane</location>
        <topology evidence="1">Single-pass membrane protein</topology>
    </subcellularLocation>
</comment>
<organism evidence="10 11">
    <name type="scientific">Helobdella robusta</name>
    <name type="common">Californian leech</name>
    <dbReference type="NCBI Taxonomy" id="6412"/>
    <lineage>
        <taxon>Eukaryota</taxon>
        <taxon>Metazoa</taxon>
        <taxon>Spiralia</taxon>
        <taxon>Lophotrochozoa</taxon>
        <taxon>Annelida</taxon>
        <taxon>Clitellata</taxon>
        <taxon>Hirudinea</taxon>
        <taxon>Rhynchobdellida</taxon>
        <taxon>Glossiphoniidae</taxon>
        <taxon>Helobdella</taxon>
    </lineage>
</organism>
<dbReference type="FunCoup" id="T1FEG9">
    <property type="interactions" value="62"/>
</dbReference>
<accession>T1FEG9</accession>
<keyword evidence="7" id="KW-0472">Membrane</keyword>
<keyword evidence="5" id="KW-0812">Transmembrane</keyword>
<dbReference type="EC" id="2.4.1.-" evidence="8"/>
<dbReference type="GO" id="GO:0005737">
    <property type="term" value="C:cytoplasm"/>
    <property type="evidence" value="ECO:0000318"/>
    <property type="project" value="GO_Central"/>
</dbReference>
<dbReference type="KEGG" id="hro:HELRODRAFT_179276"/>
<keyword evidence="4 8" id="KW-0808">Transferase</keyword>
<evidence type="ECO:0000256" key="1">
    <source>
        <dbReference type="ARBA" id="ARBA00004167"/>
    </source>
</evidence>
<evidence type="ECO:0000313" key="9">
    <source>
        <dbReference type="EMBL" id="ESN95502.1"/>
    </source>
</evidence>
<evidence type="ECO:0000313" key="10">
    <source>
        <dbReference type="EnsemblMetazoa" id="HelroP179276"/>
    </source>
</evidence>
<evidence type="ECO:0000256" key="7">
    <source>
        <dbReference type="ARBA" id="ARBA00023136"/>
    </source>
</evidence>
<evidence type="ECO:0000313" key="11">
    <source>
        <dbReference type="Proteomes" id="UP000015101"/>
    </source>
</evidence>
<dbReference type="InParanoid" id="T1FEG9"/>
<reference evidence="10" key="3">
    <citation type="submission" date="2015-06" db="UniProtKB">
        <authorList>
            <consortium name="EnsemblMetazoa"/>
        </authorList>
    </citation>
    <scope>IDENTIFICATION</scope>
</reference>
<dbReference type="CTD" id="20207218"/>
<dbReference type="GO" id="GO:0016757">
    <property type="term" value="F:glycosyltransferase activity"/>
    <property type="evidence" value="ECO:0000318"/>
    <property type="project" value="GO_Central"/>
</dbReference>
<dbReference type="GO" id="GO:0016020">
    <property type="term" value="C:membrane"/>
    <property type="evidence" value="ECO:0007669"/>
    <property type="project" value="UniProtKB-SubCell"/>
</dbReference>
<dbReference type="RefSeq" id="XP_009026372.1">
    <property type="nucleotide sequence ID" value="XM_009028124.1"/>
</dbReference>
<dbReference type="EnsemblMetazoa" id="HelroT179276">
    <property type="protein sequence ID" value="HelroP179276"/>
    <property type="gene ID" value="HelroG179276"/>
</dbReference>
<dbReference type="OrthoDB" id="6061442at2759"/>
<dbReference type="GeneID" id="20207218"/>
<dbReference type="AlphaFoldDB" id="T1FEG9"/>
<dbReference type="Pfam" id="PF01697">
    <property type="entry name" value="Glyco_transf_92"/>
    <property type="match status" value="1"/>
</dbReference>
<dbReference type="PANTHER" id="PTHR21461">
    <property type="entry name" value="GLYCOSYLTRANSFERASE FAMILY 92 PROTEIN"/>
    <property type="match status" value="1"/>
</dbReference>
<dbReference type="EMBL" id="KB097519">
    <property type="protein sequence ID" value="ESN95502.1"/>
    <property type="molecule type" value="Genomic_DNA"/>
</dbReference>
<comment type="similarity">
    <text evidence="2 8">Belongs to the glycosyltransferase 92 family.</text>
</comment>
<dbReference type="eggNOG" id="KOG4735">
    <property type="taxonomic scope" value="Eukaryota"/>
</dbReference>
<dbReference type="EMBL" id="AMQM01006802">
    <property type="status" value="NOT_ANNOTATED_CDS"/>
    <property type="molecule type" value="Genomic_DNA"/>
</dbReference>
<keyword evidence="3 8" id="KW-0328">Glycosyltransferase</keyword>
<evidence type="ECO:0000256" key="3">
    <source>
        <dbReference type="ARBA" id="ARBA00022676"/>
    </source>
</evidence>
<evidence type="ECO:0000256" key="4">
    <source>
        <dbReference type="ARBA" id="ARBA00022679"/>
    </source>
</evidence>
<keyword evidence="6" id="KW-1133">Transmembrane helix</keyword>
<name>T1FEG9_HELRO</name>
<evidence type="ECO:0000256" key="6">
    <source>
        <dbReference type="ARBA" id="ARBA00022989"/>
    </source>
</evidence>
<dbReference type="Proteomes" id="UP000015101">
    <property type="component" value="Unassembled WGS sequence"/>
</dbReference>
<dbReference type="PANTHER" id="PTHR21461:SF69">
    <property type="entry name" value="GLYCOSYLTRANSFERASE FAMILY 92 PROTEIN"/>
    <property type="match status" value="1"/>
</dbReference>
<protein>
    <recommendedName>
        <fullName evidence="8">Glycosyltransferase family 92 protein</fullName>
        <ecNumber evidence="8">2.4.1.-</ecNumber>
    </recommendedName>
</protein>
<evidence type="ECO:0000256" key="5">
    <source>
        <dbReference type="ARBA" id="ARBA00022692"/>
    </source>
</evidence>
<reference evidence="11" key="1">
    <citation type="submission" date="2012-12" db="EMBL/GenBank/DDBJ databases">
        <authorList>
            <person name="Hellsten U."/>
            <person name="Grimwood J."/>
            <person name="Chapman J.A."/>
            <person name="Shapiro H."/>
            <person name="Aerts A."/>
            <person name="Otillar R.P."/>
            <person name="Terry A.Y."/>
            <person name="Boore J.L."/>
            <person name="Simakov O."/>
            <person name="Marletaz F."/>
            <person name="Cho S.-J."/>
            <person name="Edsinger-Gonzales E."/>
            <person name="Havlak P."/>
            <person name="Kuo D.-H."/>
            <person name="Larsson T."/>
            <person name="Lv J."/>
            <person name="Arendt D."/>
            <person name="Savage R."/>
            <person name="Osoegawa K."/>
            <person name="de Jong P."/>
            <person name="Lindberg D.R."/>
            <person name="Seaver E.C."/>
            <person name="Weisblat D.A."/>
            <person name="Putnam N.H."/>
            <person name="Grigoriev I.V."/>
            <person name="Rokhsar D.S."/>
        </authorList>
    </citation>
    <scope>NUCLEOTIDE SEQUENCE</scope>
</reference>